<dbReference type="Pfam" id="PF08922">
    <property type="entry name" value="DUF1905"/>
    <property type="match status" value="1"/>
</dbReference>
<dbReference type="Proteomes" id="UP000016496">
    <property type="component" value="Unassembled WGS sequence"/>
</dbReference>
<evidence type="ECO:0000313" key="1">
    <source>
        <dbReference type="EMBL" id="ERI86420.1"/>
    </source>
</evidence>
<proteinExistence type="predicted"/>
<dbReference type="InterPro" id="IPR037079">
    <property type="entry name" value="AF2212/PG0164-like_sf"/>
</dbReference>
<dbReference type="HOGENOM" id="CLU_154638_0_0_10"/>
<organism evidence="1 2">
    <name type="scientific">Bacteroides pyogenes F0041</name>
    <dbReference type="NCBI Taxonomy" id="1321819"/>
    <lineage>
        <taxon>Bacteria</taxon>
        <taxon>Pseudomonadati</taxon>
        <taxon>Bacteroidota</taxon>
        <taxon>Bacteroidia</taxon>
        <taxon>Bacteroidales</taxon>
        <taxon>Bacteroidaceae</taxon>
        <taxon>Bacteroides</taxon>
    </lineage>
</organism>
<reference evidence="1 2" key="1">
    <citation type="submission" date="2013-08" db="EMBL/GenBank/DDBJ databases">
        <authorList>
            <person name="Weinstock G."/>
            <person name="Sodergren E."/>
            <person name="Wylie T."/>
            <person name="Fulton L."/>
            <person name="Fulton R."/>
            <person name="Fronick C."/>
            <person name="O'Laughlin M."/>
            <person name="Godfrey J."/>
            <person name="Miner T."/>
            <person name="Herter B."/>
            <person name="Appelbaum E."/>
            <person name="Cordes M."/>
            <person name="Lek S."/>
            <person name="Wollam A."/>
            <person name="Pepin K.H."/>
            <person name="Palsikar V.B."/>
            <person name="Mitreva M."/>
            <person name="Wilson R.K."/>
        </authorList>
    </citation>
    <scope>NUCLEOTIDE SEQUENCE [LARGE SCALE GENOMIC DNA]</scope>
    <source>
        <strain evidence="1 2">F0041</strain>
    </source>
</reference>
<dbReference type="RefSeq" id="WP_021644295.1">
    <property type="nucleotide sequence ID" value="NZ_KE993070.1"/>
</dbReference>
<dbReference type="EMBL" id="AWSV01000054">
    <property type="protein sequence ID" value="ERI86420.1"/>
    <property type="molecule type" value="Genomic_DNA"/>
</dbReference>
<dbReference type="GeneID" id="99753855"/>
<dbReference type="InterPro" id="IPR015018">
    <property type="entry name" value="DUF1905"/>
</dbReference>
<evidence type="ECO:0008006" key="3">
    <source>
        <dbReference type="Google" id="ProtNLM"/>
    </source>
</evidence>
<dbReference type="Gene3D" id="2.40.30.100">
    <property type="entry name" value="AF2212/PG0164-like"/>
    <property type="match status" value="1"/>
</dbReference>
<evidence type="ECO:0000313" key="2">
    <source>
        <dbReference type="Proteomes" id="UP000016496"/>
    </source>
</evidence>
<dbReference type="PATRIC" id="fig|1321819.3.peg.861"/>
<comment type="caution">
    <text evidence="1">The sequence shown here is derived from an EMBL/GenBank/DDBJ whole genome shotgun (WGS) entry which is preliminary data.</text>
</comment>
<sequence length="95" mass="11484">MKNRIKYEFSAIPWQQCWYFVSLPEEMSNEIRANLKFQEEGWGRMKAVAKIGHSQWETAIWFDTKRKTYLLPIKAEIRKKENIGIDSEIKVYLWI</sequence>
<dbReference type="AlphaFoldDB" id="U2CPF1"/>
<dbReference type="OrthoDB" id="9808666at2"/>
<gene>
    <name evidence="1" type="ORF">HMPREF1981_00931</name>
</gene>
<protein>
    <recommendedName>
        <fullName evidence="3">DUF1905 domain-containing protein</fullName>
    </recommendedName>
</protein>
<dbReference type="SUPFAM" id="SSF141694">
    <property type="entry name" value="AF2212/PG0164-like"/>
    <property type="match status" value="1"/>
</dbReference>
<accession>U2CPF1</accession>
<name>U2CPF1_9BACE</name>